<dbReference type="PROSITE" id="PS50263">
    <property type="entry name" value="CN_HYDROLASE"/>
    <property type="match status" value="1"/>
</dbReference>
<proteinExistence type="inferred from homology"/>
<dbReference type="InterPro" id="IPR003010">
    <property type="entry name" value="C-N_Hydrolase"/>
</dbReference>
<sequence>MSVEGCRNQAQSYAIGSQAFVLHPTCVITSGGIELMKTKGAPIVGASIVGSSAVIGPDGRIPSCPETPNEQLIIADLDLNLVTKTKIFADAAGHYSRPDWMWLGVDKKKSVVRA</sequence>
<reference evidence="6 7" key="1">
    <citation type="submission" date="2015-03" db="EMBL/GenBank/DDBJ databases">
        <title>RNA-seq based gene annotation and comparative genomics of four Zymoseptoria species reveal species-specific pathogenicity related genes and transposable element activity.</title>
        <authorList>
            <person name="Grandaubert J."/>
            <person name="Bhattacharyya A."/>
            <person name="Stukenbrock E.H."/>
        </authorList>
    </citation>
    <scope>NUCLEOTIDE SEQUENCE [LARGE SCALE GENOMIC DNA]</scope>
    <source>
        <strain evidence="6 7">Zb18110</strain>
    </source>
</reference>
<comment type="similarity">
    <text evidence="1">Belongs to the carbon-nitrogen hydrolase superfamily. Nitrilase family.</text>
</comment>
<name>A0A0F4G9M6_9PEZI</name>
<dbReference type="InterPro" id="IPR044149">
    <property type="entry name" value="Nitrilases_CHs"/>
</dbReference>
<dbReference type="Gene3D" id="3.60.110.10">
    <property type="entry name" value="Carbon-nitrogen hydrolase"/>
    <property type="match status" value="1"/>
</dbReference>
<evidence type="ECO:0000256" key="1">
    <source>
        <dbReference type="ARBA" id="ARBA00008129"/>
    </source>
</evidence>
<dbReference type="GO" id="GO:0000257">
    <property type="term" value="F:nitrilase activity"/>
    <property type="evidence" value="ECO:0007669"/>
    <property type="project" value="UniProtKB-EC"/>
</dbReference>
<dbReference type="PANTHER" id="PTHR46044">
    <property type="entry name" value="NITRILASE"/>
    <property type="match status" value="1"/>
</dbReference>
<dbReference type="Proteomes" id="UP000033647">
    <property type="component" value="Unassembled WGS sequence"/>
</dbReference>
<evidence type="ECO:0000256" key="2">
    <source>
        <dbReference type="ARBA" id="ARBA00022801"/>
    </source>
</evidence>
<dbReference type="PANTHER" id="PTHR46044:SF14">
    <property type="entry name" value="ARYLACETONITRILASE"/>
    <property type="match status" value="1"/>
</dbReference>
<dbReference type="OrthoDB" id="10250282at2759"/>
<dbReference type="InterPro" id="IPR036526">
    <property type="entry name" value="C-N_Hydrolase_sf"/>
</dbReference>
<keyword evidence="7" id="KW-1185">Reference proteome</keyword>
<comment type="caution">
    <text evidence="6">The sequence shown here is derived from an EMBL/GenBank/DDBJ whole genome shotgun (WGS) entry which is preliminary data.</text>
</comment>
<comment type="catalytic activity">
    <reaction evidence="3">
        <text>a nitrile + 2 H2O = a carboxylate + NH4(+)</text>
        <dbReference type="Rhea" id="RHEA:21724"/>
        <dbReference type="ChEBI" id="CHEBI:15377"/>
        <dbReference type="ChEBI" id="CHEBI:18379"/>
        <dbReference type="ChEBI" id="CHEBI:28938"/>
        <dbReference type="ChEBI" id="CHEBI:29067"/>
        <dbReference type="EC" id="3.5.5.1"/>
    </reaction>
</comment>
<protein>
    <recommendedName>
        <fullName evidence="4">nitrilase</fullName>
        <ecNumber evidence="4">3.5.5.1</ecNumber>
    </recommendedName>
</protein>
<gene>
    <name evidence="6" type="ORF">TI39_contig4220g00011</name>
</gene>
<evidence type="ECO:0000256" key="3">
    <source>
        <dbReference type="ARBA" id="ARBA00036406"/>
    </source>
</evidence>
<dbReference type="EMBL" id="LAFY01004179">
    <property type="protein sequence ID" value="KJX94066.1"/>
    <property type="molecule type" value="Genomic_DNA"/>
</dbReference>
<evidence type="ECO:0000256" key="4">
    <source>
        <dbReference type="ARBA" id="ARBA00039045"/>
    </source>
</evidence>
<evidence type="ECO:0000313" key="6">
    <source>
        <dbReference type="EMBL" id="KJX94066.1"/>
    </source>
</evidence>
<organism evidence="6 7">
    <name type="scientific">Zymoseptoria brevis</name>
    <dbReference type="NCBI Taxonomy" id="1047168"/>
    <lineage>
        <taxon>Eukaryota</taxon>
        <taxon>Fungi</taxon>
        <taxon>Dikarya</taxon>
        <taxon>Ascomycota</taxon>
        <taxon>Pezizomycotina</taxon>
        <taxon>Dothideomycetes</taxon>
        <taxon>Dothideomycetidae</taxon>
        <taxon>Mycosphaerellales</taxon>
        <taxon>Mycosphaerellaceae</taxon>
        <taxon>Zymoseptoria</taxon>
    </lineage>
</organism>
<evidence type="ECO:0000259" key="5">
    <source>
        <dbReference type="PROSITE" id="PS50263"/>
    </source>
</evidence>
<dbReference type="SUPFAM" id="SSF56317">
    <property type="entry name" value="Carbon-nitrogen hydrolase"/>
    <property type="match status" value="1"/>
</dbReference>
<evidence type="ECO:0000313" key="7">
    <source>
        <dbReference type="Proteomes" id="UP000033647"/>
    </source>
</evidence>
<keyword evidence="2" id="KW-0378">Hydrolase</keyword>
<feature type="domain" description="CN hydrolase" evidence="5">
    <location>
        <begin position="1"/>
        <end position="79"/>
    </location>
</feature>
<accession>A0A0F4G9M6</accession>
<dbReference type="EC" id="3.5.5.1" evidence="4"/>
<dbReference type="STRING" id="1047168.A0A0F4G9M6"/>
<dbReference type="Pfam" id="PF00795">
    <property type="entry name" value="CN_hydrolase"/>
    <property type="match status" value="1"/>
</dbReference>
<dbReference type="AlphaFoldDB" id="A0A0F4G9M6"/>